<sequence>MAKAFLGLTLQTEVPNGTKFGARTIIRETSPGSRGRRRFLVECVCGGRDRVPMTRLKVFAKTPSGGKCRRCANQRSPKTADETT</sequence>
<organism evidence="2">
    <name type="scientific">marine sediment metagenome</name>
    <dbReference type="NCBI Taxonomy" id="412755"/>
    <lineage>
        <taxon>unclassified sequences</taxon>
        <taxon>metagenomes</taxon>
        <taxon>ecological metagenomes</taxon>
    </lineage>
</organism>
<gene>
    <name evidence="2" type="ORF">LCGC14_2518590</name>
</gene>
<dbReference type="AlphaFoldDB" id="A0A0F9D8M1"/>
<name>A0A0F9D8M1_9ZZZZ</name>
<accession>A0A0F9D8M1</accession>
<protein>
    <submittedName>
        <fullName evidence="2">Uncharacterized protein</fullName>
    </submittedName>
</protein>
<dbReference type="EMBL" id="LAZR01040572">
    <property type="protein sequence ID" value="KKL14156.1"/>
    <property type="molecule type" value="Genomic_DNA"/>
</dbReference>
<evidence type="ECO:0000313" key="2">
    <source>
        <dbReference type="EMBL" id="KKL14156.1"/>
    </source>
</evidence>
<feature type="region of interest" description="Disordered" evidence="1">
    <location>
        <begin position="64"/>
        <end position="84"/>
    </location>
</feature>
<reference evidence="2" key="1">
    <citation type="journal article" date="2015" name="Nature">
        <title>Complex archaea that bridge the gap between prokaryotes and eukaryotes.</title>
        <authorList>
            <person name="Spang A."/>
            <person name="Saw J.H."/>
            <person name="Jorgensen S.L."/>
            <person name="Zaremba-Niedzwiedzka K."/>
            <person name="Martijn J."/>
            <person name="Lind A.E."/>
            <person name="van Eijk R."/>
            <person name="Schleper C."/>
            <person name="Guy L."/>
            <person name="Ettema T.J."/>
        </authorList>
    </citation>
    <scope>NUCLEOTIDE SEQUENCE</scope>
</reference>
<comment type="caution">
    <text evidence="2">The sequence shown here is derived from an EMBL/GenBank/DDBJ whole genome shotgun (WGS) entry which is preliminary data.</text>
</comment>
<proteinExistence type="predicted"/>
<evidence type="ECO:0000256" key="1">
    <source>
        <dbReference type="SAM" id="MobiDB-lite"/>
    </source>
</evidence>